<name>A0AAF0I9P7_9ENTE</name>
<dbReference type="InterPro" id="IPR026870">
    <property type="entry name" value="Zinc_ribbon_dom"/>
</dbReference>
<dbReference type="PANTHER" id="PTHR40076:SF1">
    <property type="entry name" value="MEMBRANE PROTEIN"/>
    <property type="match status" value="1"/>
</dbReference>
<evidence type="ECO:0000259" key="2">
    <source>
        <dbReference type="Pfam" id="PF13240"/>
    </source>
</evidence>
<feature type="transmembrane region" description="Helical" evidence="1">
    <location>
        <begin position="88"/>
        <end position="111"/>
    </location>
</feature>
<organism evidence="3 4">
    <name type="scientific">Vagococcus intermedius</name>
    <dbReference type="NCBI Taxonomy" id="2991418"/>
    <lineage>
        <taxon>Bacteria</taxon>
        <taxon>Bacillati</taxon>
        <taxon>Bacillota</taxon>
        <taxon>Bacilli</taxon>
        <taxon>Lactobacillales</taxon>
        <taxon>Enterococcaceae</taxon>
        <taxon>Vagococcus</taxon>
    </lineage>
</organism>
<dbReference type="EMBL" id="CP110232">
    <property type="protein sequence ID" value="WEG73622.1"/>
    <property type="molecule type" value="Genomic_DNA"/>
</dbReference>
<reference evidence="3" key="1">
    <citation type="submission" date="2022-10" db="EMBL/GenBank/DDBJ databases">
        <title>Vagococcus sp. isolated from poultry meat.</title>
        <authorList>
            <person name="Johansson P."/>
            <person name="Bjorkroth J."/>
        </authorList>
    </citation>
    <scope>NUCLEOTIDE SEQUENCE</scope>
    <source>
        <strain evidence="3">STAA11</strain>
    </source>
</reference>
<dbReference type="Pfam" id="PF06161">
    <property type="entry name" value="DUF975"/>
    <property type="match status" value="1"/>
</dbReference>
<keyword evidence="1" id="KW-1133">Transmembrane helix</keyword>
<evidence type="ECO:0000313" key="4">
    <source>
        <dbReference type="Proteomes" id="UP001179647"/>
    </source>
</evidence>
<gene>
    <name evidence="3" type="ORF">OL234_01570</name>
</gene>
<keyword evidence="1" id="KW-0472">Membrane</keyword>
<proteinExistence type="predicted"/>
<accession>A0AAF0I9P7</accession>
<dbReference type="PANTHER" id="PTHR40076">
    <property type="entry name" value="MEMBRANE PROTEIN-RELATED"/>
    <property type="match status" value="1"/>
</dbReference>
<dbReference type="InterPro" id="IPR010380">
    <property type="entry name" value="DUF975"/>
</dbReference>
<dbReference type="Pfam" id="PF13240">
    <property type="entry name" value="Zn_Ribbon_1"/>
    <property type="match status" value="1"/>
</dbReference>
<dbReference type="AlphaFoldDB" id="A0AAF0I9P7"/>
<protein>
    <submittedName>
        <fullName evidence="3">DUF975 family protein</fullName>
    </submittedName>
</protein>
<dbReference type="Proteomes" id="UP001179647">
    <property type="component" value="Chromosome"/>
</dbReference>
<feature type="transmembrane region" description="Helical" evidence="1">
    <location>
        <begin position="244"/>
        <end position="267"/>
    </location>
</feature>
<keyword evidence="1" id="KW-0812">Transmembrane</keyword>
<evidence type="ECO:0000313" key="3">
    <source>
        <dbReference type="EMBL" id="WEG73622.1"/>
    </source>
</evidence>
<feature type="transmembrane region" description="Helical" evidence="1">
    <location>
        <begin position="126"/>
        <end position="159"/>
    </location>
</feature>
<keyword evidence="4" id="KW-1185">Reference proteome</keyword>
<feature type="domain" description="Zinc-ribbon" evidence="2">
    <location>
        <begin position="2"/>
        <end position="23"/>
    </location>
</feature>
<feature type="transmembrane region" description="Helical" evidence="1">
    <location>
        <begin position="180"/>
        <end position="204"/>
    </location>
</feature>
<sequence length="294" mass="33676">MFCRECGNKMKEGAVFCPKCGTAVKEESEANFKKGASDFLGNMNTKFEELKKDQASSLQIEEHHGINVTRKELKELAQRKLSGKFGQWSVTLIWMFVIVIALILVAVLTGIKGSEASFFGNSFVGFIWGLIAFIAVIATLLVLILGNAVIEWCAINTLYDRKVDGKRIYYYFIRSEKNRVLLANILVGIFTFLWTLLFIIPGIIKGASYSMTNYLMERDRTLSANQAIKLSRQLMHGYKLEYLILNYSFFFWRVAMSVTNGLVFFYVGPYQAVTRMAFFDKIYDYYLEKNHEAL</sequence>
<dbReference type="RefSeq" id="WP_275469422.1">
    <property type="nucleotide sequence ID" value="NZ_CP110232.1"/>
</dbReference>
<dbReference type="KEGG" id="vie:OL234_01570"/>
<evidence type="ECO:0000256" key="1">
    <source>
        <dbReference type="SAM" id="Phobius"/>
    </source>
</evidence>